<organism evidence="7 8">
    <name type="scientific">Amaricoccus macauensis</name>
    <dbReference type="NCBI Taxonomy" id="57001"/>
    <lineage>
        <taxon>Bacteria</taxon>
        <taxon>Pseudomonadati</taxon>
        <taxon>Pseudomonadota</taxon>
        <taxon>Alphaproteobacteria</taxon>
        <taxon>Rhodobacterales</taxon>
        <taxon>Paracoccaceae</taxon>
        <taxon>Amaricoccus</taxon>
    </lineage>
</organism>
<evidence type="ECO:0000256" key="1">
    <source>
        <dbReference type="ARBA" id="ARBA00004370"/>
    </source>
</evidence>
<dbReference type="Gene3D" id="1.10.287.1490">
    <property type="match status" value="1"/>
</dbReference>
<evidence type="ECO:0000256" key="3">
    <source>
        <dbReference type="ARBA" id="ARBA00022989"/>
    </source>
</evidence>
<evidence type="ECO:0000313" key="7">
    <source>
        <dbReference type="EMBL" id="MBB5222998.1"/>
    </source>
</evidence>
<dbReference type="Pfam" id="PF09731">
    <property type="entry name" value="Mitofilin"/>
    <property type="match status" value="1"/>
</dbReference>
<feature type="coiled-coil region" evidence="5">
    <location>
        <begin position="354"/>
        <end position="448"/>
    </location>
</feature>
<keyword evidence="8" id="KW-1185">Reference proteome</keyword>
<accession>A0A840SR69</accession>
<comment type="subcellular location">
    <subcellularLocation>
        <location evidence="1">Membrane</location>
    </subcellularLocation>
</comment>
<evidence type="ECO:0000313" key="8">
    <source>
        <dbReference type="Proteomes" id="UP000549457"/>
    </source>
</evidence>
<dbReference type="GO" id="GO:0016020">
    <property type="term" value="C:membrane"/>
    <property type="evidence" value="ECO:0007669"/>
    <property type="project" value="UniProtKB-SubCell"/>
</dbReference>
<protein>
    <recommendedName>
        <fullName evidence="9">Inner membrane protein</fullName>
    </recommendedName>
</protein>
<evidence type="ECO:0000256" key="6">
    <source>
        <dbReference type="SAM" id="MobiDB-lite"/>
    </source>
</evidence>
<feature type="compositionally biased region" description="Low complexity" evidence="6">
    <location>
        <begin position="68"/>
        <end position="82"/>
    </location>
</feature>
<evidence type="ECO:0000256" key="4">
    <source>
        <dbReference type="ARBA" id="ARBA00023136"/>
    </source>
</evidence>
<dbReference type="Proteomes" id="UP000549457">
    <property type="component" value="Unassembled WGS sequence"/>
</dbReference>
<feature type="compositionally biased region" description="Polar residues" evidence="6">
    <location>
        <begin position="18"/>
        <end position="29"/>
    </location>
</feature>
<dbReference type="SUPFAM" id="SSF58113">
    <property type="entry name" value="Apolipoprotein A-I"/>
    <property type="match status" value="1"/>
</dbReference>
<evidence type="ECO:0000256" key="2">
    <source>
        <dbReference type="ARBA" id="ARBA00022692"/>
    </source>
</evidence>
<feature type="compositionally biased region" description="Polar residues" evidence="6">
    <location>
        <begin position="154"/>
        <end position="166"/>
    </location>
</feature>
<dbReference type="AlphaFoldDB" id="A0A840SR69"/>
<feature type="compositionally biased region" description="Low complexity" evidence="6">
    <location>
        <begin position="111"/>
        <end position="126"/>
    </location>
</feature>
<proteinExistence type="predicted"/>
<feature type="compositionally biased region" description="Basic and acidic residues" evidence="6">
    <location>
        <begin position="138"/>
        <end position="148"/>
    </location>
</feature>
<feature type="region of interest" description="Disordered" evidence="6">
    <location>
        <begin position="1"/>
        <end position="208"/>
    </location>
</feature>
<reference evidence="7 8" key="1">
    <citation type="submission" date="2020-08" db="EMBL/GenBank/DDBJ databases">
        <title>Genomic Encyclopedia of Type Strains, Phase IV (KMG-IV): sequencing the most valuable type-strain genomes for metagenomic binning, comparative biology and taxonomic classification.</title>
        <authorList>
            <person name="Goeker M."/>
        </authorList>
    </citation>
    <scope>NUCLEOTIDE SEQUENCE [LARGE SCALE GENOMIC DNA]</scope>
    <source>
        <strain evidence="7 8">DSM 101730</strain>
    </source>
</reference>
<name>A0A840SR69_9RHOB</name>
<keyword evidence="5" id="KW-0175">Coiled coil</keyword>
<feature type="compositionally biased region" description="Basic and acidic residues" evidence="6">
    <location>
        <begin position="1"/>
        <end position="15"/>
    </location>
</feature>
<keyword evidence="4" id="KW-0472">Membrane</keyword>
<gene>
    <name evidence="7" type="ORF">HNP73_002945</name>
</gene>
<keyword evidence="3" id="KW-1133">Transmembrane helix</keyword>
<sequence length="611" mass="62151">MPRRKSDGAGSRDDEATQDSTQDSPSPETTSDEHSQLPPAGAESAPAPASGTDRPFEGGPVSDSGTPATVAADTMGADTAAGEIGDPDLAATPGRKAFEEVEDLVPPDLTAPAEPASPEAEPSLLATAVEAELSALRTEAKADADELTRPWGRSGSTLSEAVQSEPVQAEPVQTEPVQTEPVQTEPVQTDPVLTEPPRTEAVQTEATHTDFARSEATASAPPPPIPPVVPHVEAHDDEDEGGTSVAAWALGILLLLLAGAALGTWAGPKIAPQLPAGMKPVADWLAPGMANTEAELAALHNEIDGIEARVGAVPSSEDLDARISAAVSPVSERIDADIATLRQSLDQTGGTDARQQLESLAAELKNQAAQLESLKSDFTGTSGQVSGDVSVFKADIDGLQAELASLRDQVSAQAARLDEVASSSEARVQAAEKQLVETEEKAATALDTSEANAQQALIRAAVASGAPYGEAVTALEGRGVAVPPALAAGAEAGIPTLASLREGFPNAAHAAIQASILAGAGDGILARANAFIKAQVASRSLTPKPGPGTDAVLSRMEDKLRHDDLAGALTESQALPSEAAAAMSGWLDSAKLRLGATDGLAALVSSIPATN</sequence>
<dbReference type="RefSeq" id="WP_184151111.1">
    <property type="nucleotide sequence ID" value="NZ_JACHFM010000003.1"/>
</dbReference>
<evidence type="ECO:0000256" key="5">
    <source>
        <dbReference type="SAM" id="Coils"/>
    </source>
</evidence>
<dbReference type="EMBL" id="JACHFM010000003">
    <property type="protein sequence ID" value="MBB5222998.1"/>
    <property type="molecule type" value="Genomic_DNA"/>
</dbReference>
<keyword evidence="2" id="KW-0812">Transmembrane</keyword>
<evidence type="ECO:0008006" key="9">
    <source>
        <dbReference type="Google" id="ProtNLM"/>
    </source>
</evidence>
<dbReference type="InterPro" id="IPR019133">
    <property type="entry name" value="MIC60"/>
</dbReference>
<feature type="compositionally biased region" description="Polar residues" evidence="6">
    <location>
        <begin position="175"/>
        <end position="187"/>
    </location>
</feature>
<comment type="caution">
    <text evidence="7">The sequence shown here is derived from an EMBL/GenBank/DDBJ whole genome shotgun (WGS) entry which is preliminary data.</text>
</comment>
<feature type="compositionally biased region" description="Low complexity" evidence="6">
    <location>
        <begin position="38"/>
        <end position="51"/>
    </location>
</feature>